<comment type="caution">
    <text evidence="6">The sequence shown here is derived from an EMBL/GenBank/DDBJ whole genome shotgun (WGS) entry which is preliminary data.</text>
</comment>
<keyword evidence="7" id="KW-1185">Reference proteome</keyword>
<keyword evidence="2" id="KW-0732">Signal</keyword>
<evidence type="ECO:0000256" key="2">
    <source>
        <dbReference type="ARBA" id="ARBA00022729"/>
    </source>
</evidence>
<dbReference type="PROSITE" id="PS51257">
    <property type="entry name" value="PROKAR_LIPOPROTEIN"/>
    <property type="match status" value="1"/>
</dbReference>
<protein>
    <submittedName>
        <fullName evidence="6">Extracellular solute-binding protein</fullName>
    </submittedName>
</protein>
<dbReference type="AlphaFoldDB" id="A0A4Q2KAJ4"/>
<organism evidence="6 7">
    <name type="scientific">Candidatus Borkfalkia ceftriaxoniphila</name>
    <dbReference type="NCBI Taxonomy" id="2508949"/>
    <lineage>
        <taxon>Bacteria</taxon>
        <taxon>Bacillati</taxon>
        <taxon>Bacillota</taxon>
        <taxon>Clostridia</taxon>
        <taxon>Christensenellales</taxon>
        <taxon>Christensenellaceae</taxon>
        <taxon>Candidatus Borkfalkia</taxon>
    </lineage>
</organism>
<dbReference type="SUPFAM" id="SSF53850">
    <property type="entry name" value="Periplasmic binding protein-like II"/>
    <property type="match status" value="1"/>
</dbReference>
<keyword evidence="4" id="KW-0564">Palmitate</keyword>
<keyword evidence="3" id="KW-0472">Membrane</keyword>
<sequence>MRKKITEDIMKSKFTGLILAVVLLFGSVGLVGCRPGGSSTVDEYTPNLDVDYEITETLKVGITADAREKELIEGLIEGFNEIFPNVTIQPEVIQGTNYTSALSSYYQADLKNPGTMPDILWMSSAESFPLIEEKLFLNLDPYINAELERDSEFLDAFYPEMWKLGQQNFDGAQYLIPRSADRVVTHINKGIFKAANVDMSKVKNGWTWQDFLDTCETIRKYFDENGMTGQYVIDAYINWEAVMYPIFLSNGCSVFDENNQLVVNSEEGRAALNMMNELVEKRYVAPLNSSAQANYEGGQGAMMFHSAPASKFYNLLGEDYDLVTFPLIGDQPKIGTGVPGYCIYNKTQKRDLAWQFLKYMVSEDGQNAFAKAGATNPPIRKDMADPKTNLWGQGVNGEYKDLNMEAYTYKVEYNQPTDFFLGFAPKKQTELIGNLSDLVTNYLARPGMGLEAALARFDEEIKATINKR</sequence>
<name>A0A4Q2KAJ4_9FIRM</name>
<dbReference type="InterPro" id="IPR006059">
    <property type="entry name" value="SBP"/>
</dbReference>
<evidence type="ECO:0000313" key="6">
    <source>
        <dbReference type="EMBL" id="RXZ61019.1"/>
    </source>
</evidence>
<proteinExistence type="predicted"/>
<reference evidence="6 7" key="1">
    <citation type="journal article" date="2019" name="Gut">
        <title>Antibiotics-induced monodominance of a novel gut bacterial order.</title>
        <authorList>
            <person name="Hildebrand F."/>
            <person name="Moitinho-Silva L."/>
            <person name="Blasche S."/>
            <person name="Jahn M.T."/>
            <person name="Gossmann T.I."/>
            <person name="Heuerta-Cepas J."/>
            <person name="Hercog R."/>
            <person name="Luetge M."/>
            <person name="Bahram M."/>
            <person name="Pryszlak A."/>
            <person name="Alves R.J."/>
            <person name="Waszak S.M."/>
            <person name="Zhu A."/>
            <person name="Ye L."/>
            <person name="Costea P.I."/>
            <person name="Aalvink S."/>
            <person name="Belzer C."/>
            <person name="Forslund S.K."/>
            <person name="Sunagawa S."/>
            <person name="Hentschel U."/>
            <person name="Merten C."/>
            <person name="Patil K.R."/>
            <person name="Benes V."/>
            <person name="Bork P."/>
        </authorList>
    </citation>
    <scope>NUCLEOTIDE SEQUENCE [LARGE SCALE GENOMIC DNA]</scope>
    <source>
        <strain evidence="6 7">HDS1380</strain>
    </source>
</reference>
<evidence type="ECO:0000256" key="4">
    <source>
        <dbReference type="ARBA" id="ARBA00023139"/>
    </source>
</evidence>
<evidence type="ECO:0000256" key="5">
    <source>
        <dbReference type="ARBA" id="ARBA00023288"/>
    </source>
</evidence>
<dbReference type="Pfam" id="PF13416">
    <property type="entry name" value="SBP_bac_8"/>
    <property type="match status" value="1"/>
</dbReference>
<evidence type="ECO:0000256" key="3">
    <source>
        <dbReference type="ARBA" id="ARBA00023136"/>
    </source>
</evidence>
<dbReference type="PANTHER" id="PTHR43649">
    <property type="entry name" value="ARABINOSE-BINDING PROTEIN-RELATED"/>
    <property type="match status" value="1"/>
</dbReference>
<keyword evidence="1" id="KW-1003">Cell membrane</keyword>
<dbReference type="InterPro" id="IPR050490">
    <property type="entry name" value="Bact_solute-bd_prot1"/>
</dbReference>
<keyword evidence="5" id="KW-0449">Lipoprotein</keyword>
<accession>A0A4Q2KAJ4</accession>
<dbReference type="OrthoDB" id="41208at2"/>
<gene>
    <name evidence="6" type="ORF">ESZ91_01145</name>
</gene>
<dbReference type="Gene3D" id="3.40.190.10">
    <property type="entry name" value="Periplasmic binding protein-like II"/>
    <property type="match status" value="1"/>
</dbReference>
<dbReference type="EMBL" id="SDOZ01000002">
    <property type="protein sequence ID" value="RXZ61019.1"/>
    <property type="molecule type" value="Genomic_DNA"/>
</dbReference>
<dbReference type="Proteomes" id="UP000291269">
    <property type="component" value="Unassembled WGS sequence"/>
</dbReference>
<dbReference type="PANTHER" id="PTHR43649:SF33">
    <property type="entry name" value="POLYGALACTURONAN_RHAMNOGALACTURONAN-BINDING PROTEIN YTCQ"/>
    <property type="match status" value="1"/>
</dbReference>
<evidence type="ECO:0000256" key="1">
    <source>
        <dbReference type="ARBA" id="ARBA00022475"/>
    </source>
</evidence>
<evidence type="ECO:0000313" key="7">
    <source>
        <dbReference type="Proteomes" id="UP000291269"/>
    </source>
</evidence>